<evidence type="ECO:0000259" key="4">
    <source>
        <dbReference type="Pfam" id="PF26251"/>
    </source>
</evidence>
<evidence type="ECO:0000259" key="3">
    <source>
        <dbReference type="Pfam" id="PF08626"/>
    </source>
</evidence>
<evidence type="ECO:0000313" key="9">
    <source>
        <dbReference type="Proteomes" id="UP000241769"/>
    </source>
</evidence>
<accession>A0A2P6NDX4</accession>
<dbReference type="Pfam" id="PF26251">
    <property type="entry name" value="TPR_TRAPPC9-Trs120"/>
    <property type="match status" value="1"/>
</dbReference>
<protein>
    <submittedName>
        <fullName evidence="8">Trafficking protein particle complex subunit 9-like</fullName>
    </submittedName>
</protein>
<dbReference type="Pfam" id="PF26280">
    <property type="entry name" value="Ig_TRAPPC9-Trs120_2nd"/>
    <property type="match status" value="1"/>
</dbReference>
<dbReference type="Proteomes" id="UP000241769">
    <property type="component" value="Unassembled WGS sequence"/>
</dbReference>
<feature type="domain" description="Trs120/TRAPPC9 first Ig-like" evidence="5">
    <location>
        <begin position="525"/>
        <end position="646"/>
    </location>
</feature>
<dbReference type="OrthoDB" id="17265at2759"/>
<feature type="domain" description="Trs120/TRAPPC9 third Ig-like" evidence="6">
    <location>
        <begin position="837"/>
        <end position="980"/>
    </location>
</feature>
<keyword evidence="2" id="KW-0333">Golgi apparatus</keyword>
<evidence type="ECO:0000313" key="8">
    <source>
        <dbReference type="EMBL" id="PRP82150.1"/>
    </source>
</evidence>
<evidence type="ECO:0000259" key="5">
    <source>
        <dbReference type="Pfam" id="PF26254"/>
    </source>
</evidence>
<gene>
    <name evidence="8" type="ORF">PROFUN_10358</name>
</gene>
<reference evidence="8 9" key="1">
    <citation type="journal article" date="2018" name="Genome Biol. Evol.">
        <title>Multiple Roots of Fruiting Body Formation in Amoebozoa.</title>
        <authorList>
            <person name="Hillmann F."/>
            <person name="Forbes G."/>
            <person name="Novohradska S."/>
            <person name="Ferling I."/>
            <person name="Riege K."/>
            <person name="Groth M."/>
            <person name="Westermann M."/>
            <person name="Marz M."/>
            <person name="Spaller T."/>
            <person name="Winckler T."/>
            <person name="Schaap P."/>
            <person name="Glockner G."/>
        </authorList>
    </citation>
    <scope>NUCLEOTIDE SEQUENCE [LARGE SCALE GENOMIC DNA]</scope>
    <source>
        <strain evidence="8 9">Jena</strain>
    </source>
</reference>
<dbReference type="Pfam" id="PF08626">
    <property type="entry name" value="TRAPPC9-Trs120"/>
    <property type="match status" value="2"/>
</dbReference>
<evidence type="ECO:0000259" key="6">
    <source>
        <dbReference type="Pfam" id="PF26282"/>
    </source>
</evidence>
<dbReference type="InterPro" id="IPR013935">
    <property type="entry name" value="Trs120_TRAPPC9"/>
</dbReference>
<evidence type="ECO:0000259" key="7">
    <source>
        <dbReference type="Pfam" id="PF26283"/>
    </source>
</evidence>
<feature type="domain" description="Trs120/TRAPPC9 N-terminal" evidence="3">
    <location>
        <begin position="217"/>
        <end position="282"/>
    </location>
</feature>
<dbReference type="InterPro" id="IPR058563">
    <property type="entry name" value="Trs120_TRAPPC9_N"/>
</dbReference>
<dbReference type="GO" id="GO:0005802">
    <property type="term" value="C:trans-Golgi network"/>
    <property type="evidence" value="ECO:0007669"/>
    <property type="project" value="TreeGrafter"/>
</dbReference>
<evidence type="ECO:0000256" key="2">
    <source>
        <dbReference type="ARBA" id="ARBA00023034"/>
    </source>
</evidence>
<dbReference type="Pfam" id="PF26283">
    <property type="entry name" value="Ig_TRAPPC9-Trs120_4th"/>
    <property type="match status" value="1"/>
</dbReference>
<dbReference type="InterPro" id="IPR058565">
    <property type="entry name" value="Ig_TRAPPC9_Trs120_1st"/>
</dbReference>
<name>A0A2P6NDX4_9EUKA</name>
<dbReference type="InParanoid" id="A0A2P6NDX4"/>
<feature type="domain" description="Trs120/TRAPPC9 N-terminal" evidence="3">
    <location>
        <begin position="23"/>
        <end position="192"/>
    </location>
</feature>
<dbReference type="AlphaFoldDB" id="A0A2P6NDX4"/>
<keyword evidence="9" id="KW-1185">Reference proteome</keyword>
<feature type="domain" description="Trs120/TRAPPC9 TPR region" evidence="4">
    <location>
        <begin position="333"/>
        <end position="503"/>
    </location>
</feature>
<proteinExistence type="predicted"/>
<dbReference type="Pfam" id="PF26282">
    <property type="entry name" value="Ig_TRAPPC9-Trs120_3rd"/>
    <property type="match status" value="1"/>
</dbReference>
<dbReference type="PANTHER" id="PTHR21512:SF5">
    <property type="entry name" value="TRAFFICKING PROTEIN PARTICLE COMPLEX SUBUNIT 9"/>
    <property type="match status" value="1"/>
</dbReference>
<comment type="subcellular location">
    <subcellularLocation>
        <location evidence="1">Golgi apparatus</location>
    </subcellularLocation>
</comment>
<organism evidence="8 9">
    <name type="scientific">Planoprotostelium fungivorum</name>
    <dbReference type="NCBI Taxonomy" id="1890364"/>
    <lineage>
        <taxon>Eukaryota</taxon>
        <taxon>Amoebozoa</taxon>
        <taxon>Evosea</taxon>
        <taxon>Variosea</taxon>
        <taxon>Cavosteliida</taxon>
        <taxon>Cavosteliaceae</taxon>
        <taxon>Planoprotostelium</taxon>
    </lineage>
</organism>
<dbReference type="FunCoup" id="A0A2P6NDX4">
    <property type="interactions" value="182"/>
</dbReference>
<dbReference type="InterPro" id="IPR058568">
    <property type="entry name" value="Ig_TRAPPC9_Trs120_4th"/>
</dbReference>
<dbReference type="Pfam" id="PF26254">
    <property type="entry name" value="Ig_TRAPPC9-Trs120_1st"/>
    <property type="match status" value="1"/>
</dbReference>
<evidence type="ECO:0000256" key="1">
    <source>
        <dbReference type="ARBA" id="ARBA00004555"/>
    </source>
</evidence>
<dbReference type="PANTHER" id="PTHR21512">
    <property type="entry name" value="TRAFFICKING PROTEIN PARTICLE COMPLEX SUBUNIT 9"/>
    <property type="match status" value="1"/>
</dbReference>
<feature type="domain" description="Trs120/TRAPPC9 fourth Ig-like" evidence="7">
    <location>
        <begin position="1076"/>
        <end position="1142"/>
    </location>
</feature>
<dbReference type="InterPro" id="IPR058564">
    <property type="entry name" value="TPR_TRAPPC9_Trs120"/>
</dbReference>
<dbReference type="EMBL" id="MDYQ01000110">
    <property type="protein sequence ID" value="PRP82150.1"/>
    <property type="molecule type" value="Genomic_DNA"/>
</dbReference>
<sequence>MMEPMLPLPPPPDLQQTFDSFRQIKVMVVPIGDIPNDKFNFYLDLISAKSCHNLLEISTERNMAAFPNRNAMEAELQLQFDTESLPIQQDMDRGMDTMQVHRKVLCLVGVALCHQFPDLTQALNIFREISANYPSVIASKMFAFEPMHEQADLPAGGTSLVMVPDGNLDRLAGYVETHMSEMIFITLKEIDHWMTRPPAESGAYIATPFDTIHSDPESISKLKKRKMGRLSKCKGDWSMIAGSPRDALIQYVHAVYTSAIEQTRANNDWIWLGASLEGQVAAVVAGNSEVALDDLVKKINEAIGCYNRRNSPNLVMEAKFRLVHLYISREGKKKEASDLLTEIYEQALDSPLYNSIVVVSAIALCYRKLEYHRKFAFFIRECAVLYYKFHKPQAAHSLLAMVAKHYQLEDLDEVDSIISSKTRSPFSEPTPFSVANMRRPLKDKTKRDWKYLQKIMMRNLVQTSKGLQDPLSIIRYCVYMLASLSNVLNEPTQQHYLNELIGAVHNVSGITYQPLQLDMFGLPQLKKLTPLAMHAHLQPVVRETEISNERPLFIYKPPGYSKEASTTINWVQNEISQVKIELSNMAAFPLEIQSMKLSTSGAAFEAYPISFVIPARSTSFEVTLSGKPLEGTGVITILGVIVECFNIFCEHFVNAQGQGISLKEFDYLTKNPPKVQPNNPMNKINLIAGLPLLSIHSSVTADDSLMLKLKHGERYTLMIDIDNTGQEVVDSLDLNIEEQLRVTQSASLSAAPPPPAYSIYEVDEEPLSFVFDNSLLQKALPLAPGARLSLPIQVYIKTWSPAIGGKLTFDYGSNSVPNYGRRSTLNVPFHVKKGLDVIHFEIVPTTTPLVTAFATQGVDTNVNVDSTDEEKKEKMEGLGEYCLLVMDVLNSTGSNFKINWTVRDDWQSPLHGCVDQAEKSVQRVVIPIRKFRLNDEKLPPMREAKGQYIKPTEKISPEQERESRMLYWYKQELLKRVAGTGGELCLFPKMFLTRELLNVLKADIVSFRFSVSGEVSPKRNGEALSEDKLTPSTPQYDDLFYLRIRKEPIGLYYPVFELRSVRFHIWNVSGKVLDSLRVSIQIFQDQENGKTEMSIFKKVSWVGSLTSQLKEFEDRGLHTIELPVCFLATGTFKFMISVQDVVHGEVACSKALRIRSF</sequence>
<dbReference type="InterPro" id="IPR058567">
    <property type="entry name" value="Ig_TRAPPC9_Trs120_3rd"/>
</dbReference>
<dbReference type="STRING" id="1890364.A0A2P6NDX4"/>
<comment type="caution">
    <text evidence="8">The sequence shown here is derived from an EMBL/GenBank/DDBJ whole genome shotgun (WGS) entry which is preliminary data.</text>
</comment>